<dbReference type="PANTHER" id="PTHR34580">
    <property type="match status" value="1"/>
</dbReference>
<dbReference type="InterPro" id="IPR051534">
    <property type="entry name" value="CBASS_pafABC_assoc_protein"/>
</dbReference>
<dbReference type="Proteomes" id="UP000190959">
    <property type="component" value="Unassembled WGS sequence"/>
</dbReference>
<proteinExistence type="predicted"/>
<comment type="caution">
    <text evidence="3">The sequence shown here is derived from an EMBL/GenBank/DDBJ whole genome shotgun (WGS) entry which is preliminary data.</text>
</comment>
<dbReference type="Pfam" id="PF13280">
    <property type="entry name" value="WYL"/>
    <property type="match status" value="1"/>
</dbReference>
<dbReference type="InterPro" id="IPR026881">
    <property type="entry name" value="WYL_dom"/>
</dbReference>
<name>A0A1S9N6X3_CLOBE</name>
<protein>
    <submittedName>
        <fullName evidence="3">Uncharacterized protein</fullName>
    </submittedName>
</protein>
<dbReference type="EMBL" id="MWMH01000003">
    <property type="protein sequence ID" value="OOP73195.1"/>
    <property type="molecule type" value="Genomic_DNA"/>
</dbReference>
<dbReference type="PROSITE" id="PS52050">
    <property type="entry name" value="WYL"/>
    <property type="match status" value="1"/>
</dbReference>
<dbReference type="AlphaFoldDB" id="A0A1S9N6X3"/>
<evidence type="ECO:0000313" key="4">
    <source>
        <dbReference type="Proteomes" id="UP000190959"/>
    </source>
</evidence>
<dbReference type="RefSeq" id="WP_078115345.1">
    <property type="nucleotide sequence ID" value="NZ_MWMH01000003.1"/>
</dbReference>
<dbReference type="PANTHER" id="PTHR34580:SF1">
    <property type="entry name" value="PROTEIN PAFC"/>
    <property type="match status" value="1"/>
</dbReference>
<evidence type="ECO:0000313" key="3">
    <source>
        <dbReference type="EMBL" id="OOP73195.1"/>
    </source>
</evidence>
<feature type="domain" description="WYL" evidence="1">
    <location>
        <begin position="142"/>
        <end position="218"/>
    </location>
</feature>
<accession>A0A1S9N6X3</accession>
<organism evidence="3 4">
    <name type="scientific">Clostridium beijerinckii</name>
    <name type="common">Clostridium MP</name>
    <dbReference type="NCBI Taxonomy" id="1520"/>
    <lineage>
        <taxon>Bacteria</taxon>
        <taxon>Bacillati</taxon>
        <taxon>Bacillota</taxon>
        <taxon>Clostridia</taxon>
        <taxon>Eubacteriales</taxon>
        <taxon>Clostridiaceae</taxon>
        <taxon>Clostridium</taxon>
    </lineage>
</organism>
<sequence>MASNYYKFYKFLQLLRTNSDENHILTTKHIQDQLFIITGDKIDRRTVYEYIDVSKSLGYDISDFNENGRGYYLRSRNFEEHEIRILMDCVSACRSVTHRKTKELISKLEKINSKYVTDKLKEQLYIDNRSKSLNQHIFYSIDSINRAIINNKKISFNYNHYDINKKLVQKMESGIMKVYVVNPITMILKKDAYYLVCFSEKYREPVHYRVDRIQMVTVTEEDRAPLNIVDEFKNGFDAAIYSKKCINMYSGKDCVVRIKFKKSLLDAVIDEMGDDVELREDDDDNYRARFTAKESIGLIRWIMQYGSAVQVLEPISLIEEIKKELERMNYLYR</sequence>
<evidence type="ECO:0000259" key="2">
    <source>
        <dbReference type="Pfam" id="PF25583"/>
    </source>
</evidence>
<evidence type="ECO:0000259" key="1">
    <source>
        <dbReference type="Pfam" id="PF13280"/>
    </source>
</evidence>
<feature type="domain" description="WCX" evidence="2">
    <location>
        <begin position="254"/>
        <end position="328"/>
    </location>
</feature>
<gene>
    <name evidence="3" type="ORF">CBEIBR21_09165</name>
</gene>
<dbReference type="InterPro" id="IPR057727">
    <property type="entry name" value="WCX_dom"/>
</dbReference>
<dbReference type="Pfam" id="PF25583">
    <property type="entry name" value="WCX"/>
    <property type="match status" value="1"/>
</dbReference>
<reference evidence="3 4" key="1">
    <citation type="submission" date="2017-02" db="EMBL/GenBank/DDBJ databases">
        <title>Genome sequence of Clostridium beijerinckii Br21.</title>
        <authorList>
            <person name="Fonseca B.C."/>
            <person name="Guazzaroni M.E."/>
            <person name="Riano-Pachon D.M."/>
            <person name="Reginatto V."/>
        </authorList>
    </citation>
    <scope>NUCLEOTIDE SEQUENCE [LARGE SCALE GENOMIC DNA]</scope>
    <source>
        <strain evidence="3 4">Br21</strain>
    </source>
</reference>